<keyword evidence="3 5" id="KW-0663">Pyridoxal phosphate</keyword>
<name>A0A6B0YR06_9CHLR</name>
<evidence type="ECO:0000313" key="10">
    <source>
        <dbReference type="EMBL" id="MXY93544.1"/>
    </source>
</evidence>
<organism evidence="10">
    <name type="scientific">Caldilineaceae bacterium SB0664_bin_27</name>
    <dbReference type="NCBI Taxonomy" id="2605260"/>
    <lineage>
        <taxon>Bacteria</taxon>
        <taxon>Bacillati</taxon>
        <taxon>Chloroflexota</taxon>
        <taxon>Caldilineae</taxon>
        <taxon>Caldilineales</taxon>
        <taxon>Caldilineaceae</taxon>
    </lineage>
</organism>
<evidence type="ECO:0000259" key="9">
    <source>
        <dbReference type="Pfam" id="PF00266"/>
    </source>
</evidence>
<dbReference type="AlphaFoldDB" id="A0A6B0YR06"/>
<gene>
    <name evidence="10" type="ORF">F4Y42_08865</name>
</gene>
<proteinExistence type="inferred from homology"/>
<dbReference type="InterPro" id="IPR000192">
    <property type="entry name" value="Aminotrans_V_dom"/>
</dbReference>
<dbReference type="InterPro" id="IPR015424">
    <property type="entry name" value="PyrdxlP-dep_Trfase"/>
</dbReference>
<feature type="modified residue" description="N6-(pyridoxal phosphate)lysine" evidence="5">
    <location>
        <position position="222"/>
    </location>
</feature>
<dbReference type="GO" id="GO:0004760">
    <property type="term" value="F:L-serine-pyruvate transaminase activity"/>
    <property type="evidence" value="ECO:0007669"/>
    <property type="project" value="TreeGrafter"/>
</dbReference>
<dbReference type="InterPro" id="IPR020578">
    <property type="entry name" value="Aminotrans_V_PyrdxlP_BS"/>
</dbReference>
<feature type="domain" description="Aminotransferase class V" evidence="9">
    <location>
        <begin position="154"/>
        <end position="277"/>
    </location>
</feature>
<evidence type="ECO:0000256" key="6">
    <source>
        <dbReference type="RuleBase" id="RU004075"/>
    </source>
</evidence>
<feature type="compositionally biased region" description="Polar residues" evidence="8">
    <location>
        <begin position="1"/>
        <end position="18"/>
    </location>
</feature>
<dbReference type="Pfam" id="PF00266">
    <property type="entry name" value="Aminotran_5"/>
    <property type="match status" value="1"/>
</dbReference>
<evidence type="ECO:0000256" key="3">
    <source>
        <dbReference type="ARBA" id="ARBA00022898"/>
    </source>
</evidence>
<evidence type="ECO:0000256" key="1">
    <source>
        <dbReference type="ARBA" id="ARBA00001933"/>
    </source>
</evidence>
<dbReference type="Gene3D" id="3.40.640.10">
    <property type="entry name" value="Type I PLP-dependent aspartate aminotransferase-like (Major domain)"/>
    <property type="match status" value="1"/>
</dbReference>
<comment type="similarity">
    <text evidence="2 6">Belongs to the class-V pyridoxal-phosphate-dependent aminotransferase family.</text>
</comment>
<evidence type="ECO:0000256" key="8">
    <source>
        <dbReference type="SAM" id="MobiDB-lite"/>
    </source>
</evidence>
<dbReference type="PANTHER" id="PTHR21152">
    <property type="entry name" value="AMINOTRANSFERASE CLASS V"/>
    <property type="match status" value="1"/>
</dbReference>
<dbReference type="InterPro" id="IPR024169">
    <property type="entry name" value="SP_NH2Trfase/AEP_transaminase"/>
</dbReference>
<keyword evidence="10" id="KW-0032">Aminotransferase</keyword>
<dbReference type="PIRSF" id="PIRSF000524">
    <property type="entry name" value="SPT"/>
    <property type="match status" value="1"/>
</dbReference>
<feature type="binding site" evidence="4">
    <location>
        <position position="365"/>
    </location>
    <ligand>
        <name>substrate</name>
    </ligand>
</feature>
<dbReference type="EMBL" id="VXRG01000073">
    <property type="protein sequence ID" value="MXY93544.1"/>
    <property type="molecule type" value="Genomic_DNA"/>
</dbReference>
<dbReference type="GO" id="GO:0008453">
    <property type="term" value="F:alanine-glyoxylate transaminase activity"/>
    <property type="evidence" value="ECO:0007669"/>
    <property type="project" value="TreeGrafter"/>
</dbReference>
<evidence type="ECO:0000256" key="7">
    <source>
        <dbReference type="RuleBase" id="RU004504"/>
    </source>
</evidence>
<sequence length="393" mass="42466">MTATVQSSDAIDSLSTDELNGAKFETPADKPRQRLFVPGPTDVHPATLAAQNLPMIGHRSDELESLFGKCSEQLQALYHTDARVFTVAASGSGLQEAAIRNGVGGRVINFVNGAFSQRWYDVSVGCSKDAVAVEVPWCTAVKPARVEEALELALASGPVDAITVVHNETSTGVASPLEEIAETVHRLSADTLILVDAVSSFSGVKLPFDEWGLDLLLTSSQKALAVPPGLAFAAVSDRLMERAATLSDRGWYFDFLQLEKYRLRNTTPATPAISLLRALSVQLDRIFDEGIEARYARHAHCGQMSRSWAVDHGFGLMAESGYESDTVTTVENSRGLDISGLNGFLGRQEMQIANGYGPYKGKAFRIGHMGEVWPSDLERLFSAIEAFAAGEQE</sequence>
<dbReference type="InterPro" id="IPR015422">
    <property type="entry name" value="PyrdxlP-dep_Trfase_small"/>
</dbReference>
<reference evidence="10" key="1">
    <citation type="submission" date="2019-09" db="EMBL/GenBank/DDBJ databases">
        <title>Characterisation of the sponge microbiome using genome-centric metagenomics.</title>
        <authorList>
            <person name="Engelberts J.P."/>
            <person name="Robbins S.J."/>
            <person name="De Goeij J.M."/>
            <person name="Aranda M."/>
            <person name="Bell S.C."/>
            <person name="Webster N.S."/>
        </authorList>
    </citation>
    <scope>NUCLEOTIDE SEQUENCE</scope>
    <source>
        <strain evidence="10">SB0664_bin_27</strain>
    </source>
</reference>
<dbReference type="GO" id="GO:0019265">
    <property type="term" value="P:glycine biosynthetic process, by transamination of glyoxylate"/>
    <property type="evidence" value="ECO:0007669"/>
    <property type="project" value="TreeGrafter"/>
</dbReference>
<dbReference type="InterPro" id="IPR015421">
    <property type="entry name" value="PyrdxlP-dep_Trfase_major"/>
</dbReference>
<evidence type="ECO:0000256" key="2">
    <source>
        <dbReference type="ARBA" id="ARBA00009236"/>
    </source>
</evidence>
<comment type="caution">
    <text evidence="10">The sequence shown here is derived from an EMBL/GenBank/DDBJ whole genome shotgun (WGS) entry which is preliminary data.</text>
</comment>
<dbReference type="Gene3D" id="3.90.1150.10">
    <property type="entry name" value="Aspartate Aminotransferase, domain 1"/>
    <property type="match status" value="1"/>
</dbReference>
<dbReference type="PROSITE" id="PS00595">
    <property type="entry name" value="AA_TRANSFER_CLASS_5"/>
    <property type="match status" value="1"/>
</dbReference>
<dbReference type="PANTHER" id="PTHR21152:SF40">
    <property type="entry name" value="ALANINE--GLYOXYLATE AMINOTRANSFERASE"/>
    <property type="match status" value="1"/>
</dbReference>
<protein>
    <submittedName>
        <fullName evidence="10">Alanine--glyoxylate aminotransferase family protein</fullName>
    </submittedName>
</protein>
<accession>A0A6B0YR06</accession>
<dbReference type="SUPFAM" id="SSF53383">
    <property type="entry name" value="PLP-dependent transferases"/>
    <property type="match status" value="1"/>
</dbReference>
<evidence type="ECO:0000256" key="5">
    <source>
        <dbReference type="PIRSR" id="PIRSR000524-50"/>
    </source>
</evidence>
<keyword evidence="10" id="KW-0808">Transferase</keyword>
<comment type="cofactor">
    <cofactor evidence="1 5 7">
        <name>pyridoxal 5'-phosphate</name>
        <dbReference type="ChEBI" id="CHEBI:597326"/>
    </cofactor>
</comment>
<evidence type="ECO:0000256" key="4">
    <source>
        <dbReference type="PIRSR" id="PIRSR000524-1"/>
    </source>
</evidence>
<feature type="region of interest" description="Disordered" evidence="8">
    <location>
        <begin position="1"/>
        <end position="34"/>
    </location>
</feature>